<dbReference type="PANTHER" id="PTHR44086">
    <property type="entry name" value="THIOSULFATE SULFURTRANSFERASE RDL2, MITOCHONDRIAL-RELATED"/>
    <property type="match status" value="1"/>
</dbReference>
<dbReference type="CDD" id="cd00158">
    <property type="entry name" value="RHOD"/>
    <property type="match status" value="1"/>
</dbReference>
<dbReference type="GO" id="GO:0004792">
    <property type="term" value="F:thiosulfate-cyanide sulfurtransferase activity"/>
    <property type="evidence" value="ECO:0007669"/>
    <property type="project" value="TreeGrafter"/>
</dbReference>
<dbReference type="PROSITE" id="PS50206">
    <property type="entry name" value="RHODANESE_3"/>
    <property type="match status" value="1"/>
</dbReference>
<evidence type="ECO:0000313" key="4">
    <source>
        <dbReference type="Proteomes" id="UP000065734"/>
    </source>
</evidence>
<dbReference type="PANTHER" id="PTHR44086:SF10">
    <property type="entry name" value="THIOSULFATE SULFURTRANSFERASE_RHODANESE-LIKE DOMAIN-CONTAINING PROTEIN 3"/>
    <property type="match status" value="1"/>
</dbReference>
<dbReference type="SUPFAM" id="SSF52821">
    <property type="entry name" value="Rhodanese/Cell cycle control phosphatase"/>
    <property type="match status" value="1"/>
</dbReference>
<reference evidence="3" key="2">
    <citation type="submission" date="2015-11" db="EMBL/GenBank/DDBJ databases">
        <authorList>
            <person name="Zhang Y."/>
            <person name="Guo Z."/>
        </authorList>
    </citation>
    <scope>NUCLEOTIDE SEQUENCE</scope>
    <source>
        <strain evidence="3">1</strain>
    </source>
</reference>
<dbReference type="SMART" id="SM00450">
    <property type="entry name" value="RHOD"/>
    <property type="match status" value="1"/>
</dbReference>
<feature type="domain" description="Rhodanese" evidence="1">
    <location>
        <begin position="22"/>
        <end position="110"/>
    </location>
</feature>
<dbReference type="STRING" id="1079.BVIR_844"/>
<dbReference type="Gene3D" id="3.40.250.10">
    <property type="entry name" value="Rhodanese-like domain"/>
    <property type="match status" value="1"/>
</dbReference>
<dbReference type="AlphaFoldDB" id="A0A0H5BCN3"/>
<dbReference type="Proteomes" id="UP000065734">
    <property type="component" value="Chromosome I"/>
</dbReference>
<organism evidence="3 4">
    <name type="scientific">Blastochloris viridis</name>
    <name type="common">Rhodopseudomonas viridis</name>
    <dbReference type="NCBI Taxonomy" id="1079"/>
    <lineage>
        <taxon>Bacteria</taxon>
        <taxon>Pseudomonadati</taxon>
        <taxon>Pseudomonadota</taxon>
        <taxon>Alphaproteobacteria</taxon>
        <taxon>Hyphomicrobiales</taxon>
        <taxon>Blastochloridaceae</taxon>
        <taxon>Blastochloris</taxon>
    </lineage>
</organism>
<dbReference type="EMBL" id="LN907867">
    <property type="protein sequence ID" value="CUU41300.1"/>
    <property type="molecule type" value="Genomic_DNA"/>
</dbReference>
<accession>A0A0H5BCN3</accession>
<evidence type="ECO:0000313" key="3">
    <source>
        <dbReference type="EMBL" id="CUU41300.1"/>
    </source>
</evidence>
<keyword evidence="3" id="KW-0548">Nucleotidyltransferase</keyword>
<dbReference type="EMBL" id="AP014854">
    <property type="protein sequence ID" value="BAR98071.1"/>
    <property type="molecule type" value="Genomic_DNA"/>
</dbReference>
<evidence type="ECO:0000313" key="2">
    <source>
        <dbReference type="EMBL" id="BAR98071.1"/>
    </source>
</evidence>
<proteinExistence type="predicted"/>
<dbReference type="KEGG" id="bvr:BVIR_844"/>
<dbReference type="InterPro" id="IPR001763">
    <property type="entry name" value="Rhodanese-like_dom"/>
</dbReference>
<evidence type="ECO:0000259" key="1">
    <source>
        <dbReference type="PROSITE" id="PS50206"/>
    </source>
</evidence>
<dbReference type="RefSeq" id="WP_055036560.1">
    <property type="nucleotide sequence ID" value="NZ_AP014854.2"/>
</dbReference>
<gene>
    <name evidence="3" type="primary">moeZ_1</name>
    <name evidence="2" type="ORF">BV133_478</name>
    <name evidence="3" type="ORF">BVIRIDIS_02890</name>
</gene>
<sequence>MTSHDPRRVRDLDPDAVADALAAGDCVLVDVREPAEIARGIIEGAVTMPLSTFDPTQIVVPAGCNVVFYCAAGVRSVRAAQVAQAAGFSYDAHLAGGVKAWLQAGRAVVVPS</sequence>
<name>A0A0H5BCN3_BLAVI</name>
<reference evidence="2" key="1">
    <citation type="journal article" date="2015" name="Genome Announc.">
        <title>Complete Genome Sequence of the Bacteriochlorophyll b-Producing Photosynthetic Bacterium Blastochloris viridis.</title>
        <authorList>
            <person name="Tsukatani Y."/>
            <person name="Hirose Y."/>
            <person name="Harada J."/>
            <person name="Misawa N."/>
            <person name="Mori K."/>
            <person name="Inoue K."/>
            <person name="Tamiaki H."/>
        </authorList>
    </citation>
    <scope>NUCLEOTIDE SEQUENCE [LARGE SCALE GENOMIC DNA]</scope>
    <source>
        <strain evidence="2">DSM 133</strain>
    </source>
</reference>
<dbReference type="OrthoDB" id="9807812at2"/>
<keyword evidence="3" id="KW-0808">Transferase</keyword>
<dbReference type="GO" id="GO:0016779">
    <property type="term" value="F:nucleotidyltransferase activity"/>
    <property type="evidence" value="ECO:0007669"/>
    <property type="project" value="UniProtKB-KW"/>
</dbReference>
<reference evidence="4" key="3">
    <citation type="journal article" date="2016" name="Genome Announc.">
        <title>Revised genome sequence of the purple photosynthetic bacterium Blastochloris viridis.</title>
        <authorList>
            <person name="Liu L.N."/>
            <person name="Faulkner M."/>
            <person name="Liu X."/>
            <person name="Huang F."/>
            <person name="Darby A.C."/>
            <person name="Hall N."/>
        </authorList>
    </citation>
    <scope>NUCLEOTIDE SEQUENCE [LARGE SCALE GENOMIC DNA]</scope>
    <source>
        <strain evidence="4">ATCC 19567 / DSM 133 / F</strain>
    </source>
</reference>
<dbReference type="InterPro" id="IPR036873">
    <property type="entry name" value="Rhodanese-like_dom_sf"/>
</dbReference>
<keyword evidence="4" id="KW-1185">Reference proteome</keyword>
<protein>
    <submittedName>
        <fullName evidence="3">Putative adenylyltransferase/sulfurtransferase MoeZ</fullName>
    </submittedName>
</protein>
<dbReference type="Pfam" id="PF00581">
    <property type="entry name" value="Rhodanese"/>
    <property type="match status" value="1"/>
</dbReference>